<accession>A0A0E9W1H9</accession>
<protein>
    <submittedName>
        <fullName evidence="1">Uncharacterized protein</fullName>
    </submittedName>
</protein>
<name>A0A0E9W1H9_ANGAN</name>
<evidence type="ECO:0000313" key="1">
    <source>
        <dbReference type="EMBL" id="JAH84196.1"/>
    </source>
</evidence>
<organism evidence="1">
    <name type="scientific">Anguilla anguilla</name>
    <name type="common">European freshwater eel</name>
    <name type="synonym">Muraena anguilla</name>
    <dbReference type="NCBI Taxonomy" id="7936"/>
    <lineage>
        <taxon>Eukaryota</taxon>
        <taxon>Metazoa</taxon>
        <taxon>Chordata</taxon>
        <taxon>Craniata</taxon>
        <taxon>Vertebrata</taxon>
        <taxon>Euteleostomi</taxon>
        <taxon>Actinopterygii</taxon>
        <taxon>Neopterygii</taxon>
        <taxon>Teleostei</taxon>
        <taxon>Anguilliformes</taxon>
        <taxon>Anguillidae</taxon>
        <taxon>Anguilla</taxon>
    </lineage>
</organism>
<reference evidence="1" key="2">
    <citation type="journal article" date="2015" name="Fish Shellfish Immunol.">
        <title>Early steps in the European eel (Anguilla anguilla)-Vibrio vulnificus interaction in the gills: Role of the RtxA13 toxin.</title>
        <authorList>
            <person name="Callol A."/>
            <person name="Pajuelo D."/>
            <person name="Ebbesson L."/>
            <person name="Teles M."/>
            <person name="MacKenzie S."/>
            <person name="Amaro C."/>
        </authorList>
    </citation>
    <scope>NUCLEOTIDE SEQUENCE</scope>
</reference>
<dbReference type="EMBL" id="GBXM01024381">
    <property type="protein sequence ID" value="JAH84196.1"/>
    <property type="molecule type" value="Transcribed_RNA"/>
</dbReference>
<proteinExistence type="predicted"/>
<sequence>MSVNTGDS</sequence>
<reference evidence="1" key="1">
    <citation type="submission" date="2014-11" db="EMBL/GenBank/DDBJ databases">
        <authorList>
            <person name="Amaro Gonzalez C."/>
        </authorList>
    </citation>
    <scope>NUCLEOTIDE SEQUENCE</scope>
</reference>